<dbReference type="PANTHER" id="PTHR43133:SF51">
    <property type="entry name" value="RNA POLYMERASE SIGMA FACTOR"/>
    <property type="match status" value="1"/>
</dbReference>
<organism evidence="7">
    <name type="scientific">bioreactor metagenome</name>
    <dbReference type="NCBI Taxonomy" id="1076179"/>
    <lineage>
        <taxon>unclassified sequences</taxon>
        <taxon>metagenomes</taxon>
        <taxon>ecological metagenomes</taxon>
    </lineage>
</organism>
<name>A0A645FNI5_9ZZZZ</name>
<dbReference type="GO" id="GO:0016987">
    <property type="term" value="F:sigma factor activity"/>
    <property type="evidence" value="ECO:0007669"/>
    <property type="project" value="UniProtKB-KW"/>
</dbReference>
<dbReference type="PANTHER" id="PTHR43133">
    <property type="entry name" value="RNA POLYMERASE ECF-TYPE SIGMA FACTO"/>
    <property type="match status" value="1"/>
</dbReference>
<feature type="domain" description="RNA polymerase sigma-70 region 2" evidence="5">
    <location>
        <begin position="27"/>
        <end position="90"/>
    </location>
</feature>
<dbReference type="Gene3D" id="1.10.1740.10">
    <property type="match status" value="1"/>
</dbReference>
<protein>
    <submittedName>
        <fullName evidence="7">ECF RNA polymerase sigma-E factor</fullName>
    </submittedName>
</protein>
<dbReference type="GO" id="GO:0006352">
    <property type="term" value="P:DNA-templated transcription initiation"/>
    <property type="evidence" value="ECO:0007669"/>
    <property type="project" value="InterPro"/>
</dbReference>
<gene>
    <name evidence="7" type="primary">rpoE_41</name>
    <name evidence="7" type="ORF">SDC9_162834</name>
</gene>
<comment type="caution">
    <text evidence="7">The sequence shown here is derived from an EMBL/GenBank/DDBJ whole genome shotgun (WGS) entry which is preliminary data.</text>
</comment>
<dbReference type="InterPro" id="IPR013249">
    <property type="entry name" value="RNA_pol_sigma70_r4_t2"/>
</dbReference>
<dbReference type="SUPFAM" id="SSF88946">
    <property type="entry name" value="Sigma2 domain of RNA polymerase sigma factors"/>
    <property type="match status" value="1"/>
</dbReference>
<evidence type="ECO:0000313" key="7">
    <source>
        <dbReference type="EMBL" id="MPN15500.1"/>
    </source>
</evidence>
<dbReference type="EMBL" id="VSSQ01062290">
    <property type="protein sequence ID" value="MPN15500.1"/>
    <property type="molecule type" value="Genomic_DNA"/>
</dbReference>
<proteinExistence type="inferred from homology"/>
<dbReference type="CDD" id="cd06171">
    <property type="entry name" value="Sigma70_r4"/>
    <property type="match status" value="1"/>
</dbReference>
<dbReference type="Pfam" id="PF08281">
    <property type="entry name" value="Sigma70_r4_2"/>
    <property type="match status" value="1"/>
</dbReference>
<reference evidence="7" key="1">
    <citation type="submission" date="2019-08" db="EMBL/GenBank/DDBJ databases">
        <authorList>
            <person name="Kucharzyk K."/>
            <person name="Murdoch R.W."/>
            <person name="Higgins S."/>
            <person name="Loffler F."/>
        </authorList>
    </citation>
    <scope>NUCLEOTIDE SEQUENCE</scope>
</reference>
<feature type="domain" description="RNA polymerase sigma factor 70 region 4 type 2" evidence="6">
    <location>
        <begin position="142"/>
        <end position="192"/>
    </location>
</feature>
<dbReference type="Gene3D" id="1.10.10.10">
    <property type="entry name" value="Winged helix-like DNA-binding domain superfamily/Winged helix DNA-binding domain"/>
    <property type="match status" value="1"/>
</dbReference>
<dbReference type="InterPro" id="IPR013324">
    <property type="entry name" value="RNA_pol_sigma_r3/r4-like"/>
</dbReference>
<dbReference type="InterPro" id="IPR007627">
    <property type="entry name" value="RNA_pol_sigma70_r2"/>
</dbReference>
<evidence type="ECO:0000256" key="4">
    <source>
        <dbReference type="ARBA" id="ARBA00023163"/>
    </source>
</evidence>
<evidence type="ECO:0000256" key="1">
    <source>
        <dbReference type="ARBA" id="ARBA00010641"/>
    </source>
</evidence>
<evidence type="ECO:0000256" key="2">
    <source>
        <dbReference type="ARBA" id="ARBA00023015"/>
    </source>
</evidence>
<dbReference type="Pfam" id="PF04542">
    <property type="entry name" value="Sigma70_r2"/>
    <property type="match status" value="1"/>
</dbReference>
<dbReference type="InterPro" id="IPR014284">
    <property type="entry name" value="RNA_pol_sigma-70_dom"/>
</dbReference>
<comment type="similarity">
    <text evidence="1">Belongs to the sigma-70 factor family. ECF subfamily.</text>
</comment>
<accession>A0A645FNI5</accession>
<dbReference type="SUPFAM" id="SSF88659">
    <property type="entry name" value="Sigma3 and sigma4 domains of RNA polymerase sigma factors"/>
    <property type="match status" value="1"/>
</dbReference>
<evidence type="ECO:0000259" key="6">
    <source>
        <dbReference type="Pfam" id="PF08281"/>
    </source>
</evidence>
<dbReference type="InterPro" id="IPR013325">
    <property type="entry name" value="RNA_pol_sigma_r2"/>
</dbReference>
<evidence type="ECO:0000256" key="3">
    <source>
        <dbReference type="ARBA" id="ARBA00023082"/>
    </source>
</evidence>
<dbReference type="GO" id="GO:0003677">
    <property type="term" value="F:DNA binding"/>
    <property type="evidence" value="ECO:0007669"/>
    <property type="project" value="InterPro"/>
</dbReference>
<dbReference type="AlphaFoldDB" id="A0A645FNI5"/>
<keyword evidence="4" id="KW-0804">Transcription</keyword>
<dbReference type="InterPro" id="IPR039425">
    <property type="entry name" value="RNA_pol_sigma-70-like"/>
</dbReference>
<sequence>MTGDTKSYEEKLIKDFKDGSRERFNELVDLYSQKLYRFAYGLLGNHHDAEEVVQDAFIRAYNALDSFRGDSSFETWMHRITMNLARNKFHWNRRRGEGVNISLSEPGGSEQDSIENSVEIELPDNSGAPDSLLEKVETQDNVIRGINSLPETLKEAMVLRHVKDMPYEEIASVLDCKIGTVKSRIARGRELLREYLLNMDSSSSSMTAAPME</sequence>
<keyword evidence="3" id="KW-0731">Sigma factor</keyword>
<dbReference type="NCBIfam" id="TIGR02937">
    <property type="entry name" value="sigma70-ECF"/>
    <property type="match status" value="1"/>
</dbReference>
<dbReference type="InterPro" id="IPR036388">
    <property type="entry name" value="WH-like_DNA-bd_sf"/>
</dbReference>
<evidence type="ECO:0000259" key="5">
    <source>
        <dbReference type="Pfam" id="PF04542"/>
    </source>
</evidence>
<keyword evidence="2" id="KW-0805">Transcription regulation</keyword>